<dbReference type="PANTHER" id="PTHR19969:SF5">
    <property type="entry name" value="CRK-LIKE PROTEIN"/>
    <property type="match status" value="1"/>
</dbReference>
<feature type="domain" description="SH2" evidence="4">
    <location>
        <begin position="110"/>
        <end position="177"/>
    </location>
</feature>
<dbReference type="PROSITE" id="PS50001">
    <property type="entry name" value="SH2"/>
    <property type="match status" value="1"/>
</dbReference>
<feature type="region of interest" description="Disordered" evidence="3">
    <location>
        <begin position="44"/>
        <end position="63"/>
    </location>
</feature>
<dbReference type="EMBL" id="VCGU01000004">
    <property type="protein sequence ID" value="TRY76810.1"/>
    <property type="molecule type" value="Genomic_DNA"/>
</dbReference>
<evidence type="ECO:0000259" key="4">
    <source>
        <dbReference type="PROSITE" id="PS50001"/>
    </source>
</evidence>
<dbReference type="AlphaFoldDB" id="A0A553PGK9"/>
<dbReference type="GO" id="GO:0030971">
    <property type="term" value="F:receptor tyrosine kinase binding"/>
    <property type="evidence" value="ECO:0007669"/>
    <property type="project" value="TreeGrafter"/>
</dbReference>
<keyword evidence="1 2" id="KW-0727">SH2 domain</keyword>
<organism evidence="5 6">
    <name type="scientific">Tigriopus californicus</name>
    <name type="common">Marine copepod</name>
    <dbReference type="NCBI Taxonomy" id="6832"/>
    <lineage>
        <taxon>Eukaryota</taxon>
        <taxon>Metazoa</taxon>
        <taxon>Ecdysozoa</taxon>
        <taxon>Arthropoda</taxon>
        <taxon>Crustacea</taxon>
        <taxon>Multicrustacea</taxon>
        <taxon>Hexanauplia</taxon>
        <taxon>Copepoda</taxon>
        <taxon>Harpacticoida</taxon>
        <taxon>Harpacticidae</taxon>
        <taxon>Tigriopus</taxon>
    </lineage>
</organism>
<evidence type="ECO:0000256" key="1">
    <source>
        <dbReference type="ARBA" id="ARBA00022999"/>
    </source>
</evidence>
<protein>
    <recommendedName>
        <fullName evidence="4">SH2 domain-containing protein</fullName>
    </recommendedName>
</protein>
<dbReference type="Proteomes" id="UP000318571">
    <property type="component" value="Chromosome 5"/>
</dbReference>
<evidence type="ECO:0000313" key="5">
    <source>
        <dbReference type="EMBL" id="TRY76810.1"/>
    </source>
</evidence>
<dbReference type="InterPro" id="IPR000980">
    <property type="entry name" value="SH2"/>
</dbReference>
<dbReference type="InterPro" id="IPR051184">
    <property type="entry name" value="Tyrosine-phos_adapter"/>
</dbReference>
<evidence type="ECO:0000256" key="3">
    <source>
        <dbReference type="SAM" id="MobiDB-lite"/>
    </source>
</evidence>
<dbReference type="InterPro" id="IPR036860">
    <property type="entry name" value="SH2_dom_sf"/>
</dbReference>
<gene>
    <name evidence="5" type="ORF">TCAL_11854</name>
</gene>
<dbReference type="GO" id="GO:0035591">
    <property type="term" value="F:signaling adaptor activity"/>
    <property type="evidence" value="ECO:0007669"/>
    <property type="project" value="TreeGrafter"/>
</dbReference>
<dbReference type="Gene3D" id="3.30.505.10">
    <property type="entry name" value="SH2 domain"/>
    <property type="match status" value="1"/>
</dbReference>
<dbReference type="GO" id="GO:0007167">
    <property type="term" value="P:enzyme-linked receptor protein signaling pathway"/>
    <property type="evidence" value="ECO:0007669"/>
    <property type="project" value="TreeGrafter"/>
</dbReference>
<dbReference type="GO" id="GO:0005737">
    <property type="term" value="C:cytoplasm"/>
    <property type="evidence" value="ECO:0007669"/>
    <property type="project" value="TreeGrafter"/>
</dbReference>
<dbReference type="SUPFAM" id="SSF55550">
    <property type="entry name" value="SH2 domain"/>
    <property type="match status" value="1"/>
</dbReference>
<dbReference type="PANTHER" id="PTHR19969">
    <property type="entry name" value="SH2-SH3 ADAPTOR PROTEIN-RELATED"/>
    <property type="match status" value="1"/>
</dbReference>
<dbReference type="Gene3D" id="2.30.30.40">
    <property type="entry name" value="SH3 Domains"/>
    <property type="match status" value="1"/>
</dbReference>
<keyword evidence="6" id="KW-1185">Reference proteome</keyword>
<name>A0A553PGK9_TIGCA</name>
<dbReference type="Pfam" id="PF00017">
    <property type="entry name" value="SH2"/>
    <property type="match status" value="1"/>
</dbReference>
<comment type="caution">
    <text evidence="5">The sequence shown here is derived from an EMBL/GenBank/DDBJ whole genome shotgun (WGS) entry which is preliminary data.</text>
</comment>
<dbReference type="STRING" id="6832.A0A553PGK9"/>
<reference evidence="5 6" key="1">
    <citation type="journal article" date="2018" name="Nat. Ecol. Evol.">
        <title>Genomic signatures of mitonuclear coevolution across populations of Tigriopus californicus.</title>
        <authorList>
            <person name="Barreto F.S."/>
            <person name="Watson E.T."/>
            <person name="Lima T.G."/>
            <person name="Willett C.S."/>
            <person name="Edmands S."/>
            <person name="Li W."/>
            <person name="Burton R.S."/>
        </authorList>
    </citation>
    <scope>NUCLEOTIDE SEQUENCE [LARGE SCALE GENOMIC DNA]</scope>
    <source>
        <strain evidence="5 6">San Diego</strain>
    </source>
</reference>
<evidence type="ECO:0000313" key="6">
    <source>
        <dbReference type="Proteomes" id="UP000318571"/>
    </source>
</evidence>
<proteinExistence type="predicted"/>
<sequence>MGSGFSVDKETYIAKENFTPLVGESDDPNNKVLKIRKGDKLILKRAIPPNDPGPSDDGKWKAPPDYERHREALEDFGDKVYYMMNTRTKQKGFIPRSYVAKDGTLECQDWYFGNTKRTQAMHFLSYPFNTDGSFLVRDSEKPDCYALTIKVFQNSKFTCKNYLIKQDHGKTFYISER</sequence>
<accession>A0A553PGK9</accession>
<dbReference type="SMART" id="SM00252">
    <property type="entry name" value="SH2"/>
    <property type="match status" value="1"/>
</dbReference>
<dbReference type="PRINTS" id="PR00401">
    <property type="entry name" value="SH2DOMAIN"/>
</dbReference>
<dbReference type="GO" id="GO:0016477">
    <property type="term" value="P:cell migration"/>
    <property type="evidence" value="ECO:0007669"/>
    <property type="project" value="TreeGrafter"/>
</dbReference>
<evidence type="ECO:0000256" key="2">
    <source>
        <dbReference type="PROSITE-ProRule" id="PRU00191"/>
    </source>
</evidence>